<name>C5CF69_KOSOT</name>
<dbReference type="AlphaFoldDB" id="C5CF69"/>
<proteinExistence type="predicted"/>
<dbReference type="InterPro" id="IPR018709">
    <property type="entry name" value="CoA_activase_DUF2229"/>
</dbReference>
<dbReference type="RefSeq" id="WP_012745128.1">
    <property type="nucleotide sequence ID" value="NC_012785.1"/>
</dbReference>
<evidence type="ECO:0000313" key="2">
    <source>
        <dbReference type="EMBL" id="ACR79346.1"/>
    </source>
</evidence>
<gene>
    <name evidence="2" type="ordered locus">Kole_0629</name>
</gene>
<dbReference type="InterPro" id="IPR051805">
    <property type="entry name" value="Dehydratase_Activator_Redct"/>
</dbReference>
<evidence type="ECO:0000313" key="3">
    <source>
        <dbReference type="Proteomes" id="UP000002382"/>
    </source>
</evidence>
<sequence length="818" mass="93911">MIFCPVFRGALQSCDRKCKIRIIEINGKRFPFGGACNRYENIVRHVVTDTEEYNHVKKREEMIFNMEGNSGEKTIGISRSLAMTSLFPLFYRFFRYLGFRIIIPEVSDKRGWDLKNAEFCFPAEMAHGYMYDLLTRDPDYIFLPRIRGVKVENSRNYNVFCPFVQSEPDYLKSAFPGLESRNVLEMNLDFSNGYESETEKFEEIAEKLGSKREEGKNAYFKALKDFKELKRKIKKTGENFLRNLEKDEFGIVLFGRSYNAFSSHANMGIPEKFASRGVLIVNLDALPYESDEGYSNMYWTWGEMITKTARYVKKHPKLFGVYITNFSCGPDSFIISYFRDIMGDKPSLILELDSHTADAGIETRIEAFIDVAKSYLKAPVSKEKRKVSRPITKLENGELKVITPDGNKFPISHEKVRLVFPTMGEFSTKCLAASFSYHNVKTDVCPEPDIEEFRLGRGNSLSKECLPLQLTLGSLIKYLNGNSSDDEIILYFMPETMGPCRFGQYKVFIDLWLDNNHVDNVALFSLNSENAYAGLGLQFKLRAWIAVIVSDVLTDIENTVKVLAKDKHEAKVLLKRVKEKILDSFANDSLYTFFRKLKRAANLIASIEKSRNYTETPKVLITGEIYARRDEFSRKRLEDVFAENGIITHISPVHEWIYYTDYLFLKKQTSPNSTHIDRLMKRMEILFKRDIEMKVKKIFKKTGFYEVCMMDVEKTIGAAREHLHPELTGETILTVGTALSEIGEKYDGIVSIGPFGCMPSRIAEAIIKKGILKKTFEDPGNAPIIYIESDGNPFPPIIESKIEAFIVQVKRFKGYNLS</sequence>
<keyword evidence="3" id="KW-1185">Reference proteome</keyword>
<feature type="domain" description="DUF2229" evidence="1">
    <location>
        <begin position="74"/>
        <end position="285"/>
    </location>
</feature>
<dbReference type="PANTHER" id="PTHR32329:SF7">
    <property type="entry name" value="ACTIVATOR OF 2-HYDROXYACYL-COA-HYDRATASE"/>
    <property type="match status" value="1"/>
</dbReference>
<evidence type="ECO:0000259" key="1">
    <source>
        <dbReference type="Pfam" id="PF09989"/>
    </source>
</evidence>
<dbReference type="STRING" id="521045.Kole_0629"/>
<accession>C5CF69</accession>
<dbReference type="HOGENOM" id="CLU_345398_0_0_0"/>
<dbReference type="eggNOG" id="COG3581">
    <property type="taxonomic scope" value="Bacteria"/>
</dbReference>
<dbReference type="eggNOG" id="COG3580">
    <property type="taxonomic scope" value="Bacteria"/>
</dbReference>
<reference evidence="2 3" key="1">
    <citation type="submission" date="2009-06" db="EMBL/GenBank/DDBJ databases">
        <title>Complete sequence of Thermotogales bacterium TBF 19.5.1.</title>
        <authorList>
            <consortium name="US DOE Joint Genome Institute"/>
            <person name="Lucas S."/>
            <person name="Copeland A."/>
            <person name="Lapidus A."/>
            <person name="Glavina del Rio T."/>
            <person name="Tice H."/>
            <person name="Bruce D."/>
            <person name="Goodwin L."/>
            <person name="Pitluck S."/>
            <person name="Chertkov O."/>
            <person name="Brettin T."/>
            <person name="Detter J.C."/>
            <person name="Han C."/>
            <person name="Schmutz J."/>
            <person name="Larimer F."/>
            <person name="Land M."/>
            <person name="Hauser L."/>
            <person name="Kyrpides N."/>
            <person name="Ovchinnikova G."/>
            <person name="Noll K."/>
        </authorList>
    </citation>
    <scope>NUCLEOTIDE SEQUENCE [LARGE SCALE GENOMIC DNA]</scope>
    <source>
        <strain evidence="3">ATCC BAA-1733 / DSM 21960 / TBF 19.5.1</strain>
    </source>
</reference>
<dbReference type="PANTHER" id="PTHR32329">
    <property type="entry name" value="BIFUNCTIONAL PROTEIN [INCLUDES 2-HYDROXYACYL-COA DEHYDRATASE (N-TER) AND ITS ACTIVATOR DOMAIN (C_TERM)-RELATED"/>
    <property type="match status" value="1"/>
</dbReference>
<dbReference type="Proteomes" id="UP000002382">
    <property type="component" value="Chromosome"/>
</dbReference>
<reference evidence="2 3" key="2">
    <citation type="journal article" date="2011" name="J. Bacteriol.">
        <title>Genome Sequence of Kosmotoga olearia Strain TBF 19.5.1, a Thermophilic Bacterium with a Wide Growth Temperature Range, Isolated from the Troll B Oil Platform in the North Sea.</title>
        <authorList>
            <person name="Swithers K.S."/>
            <person name="Dipippo J.L."/>
            <person name="Bruce D.C."/>
            <person name="Detter C."/>
            <person name="Tapia R."/>
            <person name="Han S."/>
            <person name="Goodwin L.A."/>
            <person name="Han J."/>
            <person name="Woyke T."/>
            <person name="Pitluck S."/>
            <person name="Pennacchio L."/>
            <person name="Nolan M."/>
            <person name="Mikhailova N."/>
            <person name="Land M.L."/>
            <person name="Nesbo C.L."/>
            <person name="Gogarten J.P."/>
            <person name="Noll K.M."/>
        </authorList>
    </citation>
    <scope>NUCLEOTIDE SEQUENCE [LARGE SCALE GENOMIC DNA]</scope>
    <source>
        <strain evidence="3">ATCC BAA-1733 / DSM 21960 / TBF 19.5.1</strain>
    </source>
</reference>
<dbReference type="Pfam" id="PF09989">
    <property type="entry name" value="DUF2229"/>
    <property type="match status" value="1"/>
</dbReference>
<dbReference type="KEGG" id="kol:Kole_0629"/>
<dbReference type="EMBL" id="CP001634">
    <property type="protein sequence ID" value="ACR79346.1"/>
    <property type="molecule type" value="Genomic_DNA"/>
</dbReference>
<dbReference type="Gene3D" id="3.40.50.11900">
    <property type="match status" value="1"/>
</dbReference>
<protein>
    <submittedName>
        <fullName evidence="2">CoA-substrate-specific enzyme activase</fullName>
    </submittedName>
</protein>
<organism evidence="2 3">
    <name type="scientific">Kosmotoga olearia (strain ATCC BAA-1733 / DSM 21960 / TBF 19.5.1)</name>
    <dbReference type="NCBI Taxonomy" id="521045"/>
    <lineage>
        <taxon>Bacteria</taxon>
        <taxon>Thermotogati</taxon>
        <taxon>Thermotogota</taxon>
        <taxon>Thermotogae</taxon>
        <taxon>Kosmotogales</taxon>
        <taxon>Kosmotogaceae</taxon>
        <taxon>Kosmotoga</taxon>
    </lineage>
</organism>